<dbReference type="EMBL" id="CAUJNA010003529">
    <property type="protein sequence ID" value="CAJ1404212.1"/>
    <property type="molecule type" value="Genomic_DNA"/>
</dbReference>
<feature type="transmembrane region" description="Helical" evidence="1">
    <location>
        <begin position="338"/>
        <end position="362"/>
    </location>
</feature>
<keyword evidence="1" id="KW-1133">Transmembrane helix</keyword>
<protein>
    <submittedName>
        <fullName evidence="2">Uncharacterized protein</fullName>
    </submittedName>
</protein>
<dbReference type="Proteomes" id="UP001178507">
    <property type="component" value="Unassembled WGS sequence"/>
</dbReference>
<organism evidence="2 3">
    <name type="scientific">Effrenium voratum</name>
    <dbReference type="NCBI Taxonomy" id="2562239"/>
    <lineage>
        <taxon>Eukaryota</taxon>
        <taxon>Sar</taxon>
        <taxon>Alveolata</taxon>
        <taxon>Dinophyceae</taxon>
        <taxon>Suessiales</taxon>
        <taxon>Symbiodiniaceae</taxon>
        <taxon>Effrenium</taxon>
    </lineage>
</organism>
<comment type="caution">
    <text evidence="2">The sequence shown here is derived from an EMBL/GenBank/DDBJ whole genome shotgun (WGS) entry which is preliminary data.</text>
</comment>
<evidence type="ECO:0000313" key="2">
    <source>
        <dbReference type="EMBL" id="CAJ1404212.1"/>
    </source>
</evidence>
<proteinExistence type="predicted"/>
<gene>
    <name evidence="2" type="ORF">EVOR1521_LOCUS26708</name>
</gene>
<accession>A0AA36NEK8</accession>
<dbReference type="AlphaFoldDB" id="A0AA36NEK8"/>
<keyword evidence="3" id="KW-1185">Reference proteome</keyword>
<keyword evidence="1" id="KW-0472">Membrane</keyword>
<reference evidence="2" key="1">
    <citation type="submission" date="2023-08" db="EMBL/GenBank/DDBJ databases">
        <authorList>
            <person name="Chen Y."/>
            <person name="Shah S."/>
            <person name="Dougan E. K."/>
            <person name="Thang M."/>
            <person name="Chan C."/>
        </authorList>
    </citation>
    <scope>NUCLEOTIDE SEQUENCE</scope>
</reference>
<evidence type="ECO:0000256" key="1">
    <source>
        <dbReference type="SAM" id="Phobius"/>
    </source>
</evidence>
<keyword evidence="1" id="KW-0812">Transmembrane</keyword>
<name>A0AA36NEK8_9DINO</name>
<evidence type="ECO:0000313" key="3">
    <source>
        <dbReference type="Proteomes" id="UP001178507"/>
    </source>
</evidence>
<sequence>MPDQETPSNEYLSQLLEMVEEDDLVACHLDEVISKAESSTLQLQTSLDQAGRKLPQTTEELRRKLRIEANAWMMMASKMKNKPYLQNLELQHFDRLQDAYKKQLSLGVTLKQVCADAELKDPPEEDLHFSLVQSGCAGPPLQAAWAGRKDEFIDGFGECSPGRWHPAARGLRKTAVQRAFVQRLRGILDEFCLNNLPDVARSTFMLATGKIQQSPFSDSAIANLRSKWFSLLPNSSLAAEIPEFQPFYLHALSQTMEMLGDPDFAILDRESDGNFAEGVPVGHREPLSHVCQVFRKRRKDQKYDETELQLDMMNFQTDSDAEKALQQQFAEEEAFWDVWLYTSLSGIGFLVCLIMAGVPFAYHNFRGGLQLDFVGYWLDYTRFSLGIAERRVRWILDFVASLERDGSLVEVRRYQEFHGRLGFMSQVLPWIRPFLAPGYAWLAKAKPGAVMKVPDAVSFCNAFIRDKLMAGVRLTPCHPREWICGELFRCDAKCAEQEVVLGGWLCLSQMDPAKPLVQLEVVAEGRSLALPVGHQVGRALRQSF</sequence>